<feature type="transmembrane region" description="Helical" evidence="1">
    <location>
        <begin position="46"/>
        <end position="67"/>
    </location>
</feature>
<keyword evidence="1" id="KW-0472">Membrane</keyword>
<feature type="transmembrane region" description="Helical" evidence="1">
    <location>
        <begin position="79"/>
        <end position="101"/>
    </location>
</feature>
<keyword evidence="1" id="KW-1133">Transmembrane helix</keyword>
<reference evidence="3" key="1">
    <citation type="journal article" date="2019" name="Int. J. Syst. Evol. Microbiol.">
        <title>The Global Catalogue of Microorganisms (GCM) 10K type strain sequencing project: providing services to taxonomists for standard genome sequencing and annotation.</title>
        <authorList>
            <consortium name="The Broad Institute Genomics Platform"/>
            <consortium name="The Broad Institute Genome Sequencing Center for Infectious Disease"/>
            <person name="Wu L."/>
            <person name="Ma J."/>
        </authorList>
    </citation>
    <scope>NUCLEOTIDE SEQUENCE [LARGE SCALE GENOMIC DNA]</scope>
    <source>
        <strain evidence="3">NBRC 113072</strain>
    </source>
</reference>
<accession>A0ABQ6IPN5</accession>
<gene>
    <name evidence="2" type="ORF">GCM10025883_07220</name>
</gene>
<evidence type="ECO:0000313" key="2">
    <source>
        <dbReference type="EMBL" id="GMA38677.1"/>
    </source>
</evidence>
<feature type="transmembrane region" description="Helical" evidence="1">
    <location>
        <begin position="12"/>
        <end position="34"/>
    </location>
</feature>
<organism evidence="2 3">
    <name type="scientific">Mobilicoccus caccae</name>
    <dbReference type="NCBI Taxonomy" id="1859295"/>
    <lineage>
        <taxon>Bacteria</taxon>
        <taxon>Bacillati</taxon>
        <taxon>Actinomycetota</taxon>
        <taxon>Actinomycetes</taxon>
        <taxon>Micrococcales</taxon>
        <taxon>Dermatophilaceae</taxon>
        <taxon>Mobilicoccus</taxon>
    </lineage>
</organism>
<evidence type="ECO:0000313" key="3">
    <source>
        <dbReference type="Proteomes" id="UP001157126"/>
    </source>
</evidence>
<name>A0ABQ6IPN5_9MICO</name>
<proteinExistence type="predicted"/>
<keyword evidence="1" id="KW-0812">Transmembrane</keyword>
<dbReference type="Proteomes" id="UP001157126">
    <property type="component" value="Unassembled WGS sequence"/>
</dbReference>
<evidence type="ECO:0000256" key="1">
    <source>
        <dbReference type="SAM" id="Phobius"/>
    </source>
</evidence>
<keyword evidence="3" id="KW-1185">Reference proteome</keyword>
<comment type="caution">
    <text evidence="2">The sequence shown here is derived from an EMBL/GenBank/DDBJ whole genome shotgun (WGS) entry which is preliminary data.</text>
</comment>
<dbReference type="EMBL" id="BSUO01000001">
    <property type="protein sequence ID" value="GMA38677.1"/>
    <property type="molecule type" value="Genomic_DNA"/>
</dbReference>
<protein>
    <submittedName>
        <fullName evidence="2">Uncharacterized protein</fullName>
    </submittedName>
</protein>
<sequence>MLTHAQRGHRDLRWAALDASAWAAALFASVWLRYDFRPERVFALDTWIAVAGVVVVHLVAGAVLRLYGRSRVRGSYEEAVDLTIAVAVTAVVLLVWLLIVYPPLVPRSSPARPDRWPWP</sequence>
<dbReference type="RefSeq" id="WP_284302737.1">
    <property type="nucleotide sequence ID" value="NZ_BSUO01000001.1"/>
</dbReference>